<accession>A0A1I1J8N6</accession>
<dbReference type="EMBL" id="FOLB01000006">
    <property type="protein sequence ID" value="SFC44745.1"/>
    <property type="molecule type" value="Genomic_DNA"/>
</dbReference>
<dbReference type="STRING" id="574651.SAMN04487968_106223"/>
<name>A0A1I1J8N6_9ACTN</name>
<dbReference type="Proteomes" id="UP000198832">
    <property type="component" value="Unassembled WGS sequence"/>
</dbReference>
<organism evidence="1 2">
    <name type="scientific">Nocardioides terrae</name>
    <dbReference type="NCBI Taxonomy" id="574651"/>
    <lineage>
        <taxon>Bacteria</taxon>
        <taxon>Bacillati</taxon>
        <taxon>Actinomycetota</taxon>
        <taxon>Actinomycetes</taxon>
        <taxon>Propionibacteriales</taxon>
        <taxon>Nocardioidaceae</taxon>
        <taxon>Nocardioides</taxon>
    </lineage>
</organism>
<gene>
    <name evidence="1" type="ORF">SAMN04487968_106223</name>
</gene>
<dbReference type="OrthoDB" id="3791677at2"/>
<evidence type="ECO:0000313" key="1">
    <source>
        <dbReference type="EMBL" id="SFC44745.1"/>
    </source>
</evidence>
<proteinExistence type="predicted"/>
<evidence type="ECO:0000313" key="2">
    <source>
        <dbReference type="Proteomes" id="UP000198832"/>
    </source>
</evidence>
<keyword evidence="2" id="KW-1185">Reference proteome</keyword>
<reference evidence="1 2" key="1">
    <citation type="submission" date="2016-10" db="EMBL/GenBank/DDBJ databases">
        <authorList>
            <person name="de Groot N.N."/>
        </authorList>
    </citation>
    <scope>NUCLEOTIDE SEQUENCE [LARGE SCALE GENOMIC DNA]</scope>
    <source>
        <strain evidence="1 2">CGMCC 1.7056</strain>
    </source>
</reference>
<protein>
    <submittedName>
        <fullName evidence="1">Uncharacterized protein</fullName>
    </submittedName>
</protein>
<dbReference type="RefSeq" id="WP_091123289.1">
    <property type="nucleotide sequence ID" value="NZ_FOLB01000006.1"/>
</dbReference>
<dbReference type="AlphaFoldDB" id="A0A1I1J8N6"/>
<sequence>MTTIWMDPAELDGMAGQLNGQVTRLRSAVEGVHGTCMCAVPPALAGWLQEELTAIERDGTLATLAYLVAGLDIALRAQEITADQSLATAVAGPDVDLATVLAGSATVGGNSGVDLSAWTAGMQAGTTVGGNSGVDLSTWTAGMQAGTSVGGNAGIDVSAWVDDIHGGQGGGSPADLAVVLAGSAGVGPSTLGAALSKGGFSGAATALMIGIGGELNKATNAPTGMDYVGAGAYGDHHGNIGSFGDIFPDPSDPGSNRIG</sequence>